<feature type="domain" description="Mannosylglycerate hydrolase MGH1-like glycoside hydrolase" evidence="2">
    <location>
        <begin position="319"/>
        <end position="627"/>
    </location>
</feature>
<evidence type="ECO:0000313" key="3">
    <source>
        <dbReference type="EMBL" id="MBI2678504.1"/>
    </source>
</evidence>
<organism evidence="3 4">
    <name type="scientific">Candidatus Korobacter versatilis</name>
    <dbReference type="NCBI Taxonomy" id="658062"/>
    <lineage>
        <taxon>Bacteria</taxon>
        <taxon>Pseudomonadati</taxon>
        <taxon>Acidobacteriota</taxon>
        <taxon>Terriglobia</taxon>
        <taxon>Terriglobales</taxon>
        <taxon>Candidatus Korobacteraceae</taxon>
        <taxon>Candidatus Korobacter</taxon>
    </lineage>
</organism>
<evidence type="ECO:0000259" key="2">
    <source>
        <dbReference type="Pfam" id="PF22422"/>
    </source>
</evidence>
<dbReference type="InterPro" id="IPR012341">
    <property type="entry name" value="6hp_glycosidase-like_sf"/>
</dbReference>
<dbReference type="InterPro" id="IPR008928">
    <property type="entry name" value="6-hairpin_glycosidase_sf"/>
</dbReference>
<name>A0A932AA94_9BACT</name>
<proteinExistence type="predicted"/>
<accession>A0A932AA94</accession>
<dbReference type="InterPro" id="IPR054491">
    <property type="entry name" value="MGH1-like_GH"/>
</dbReference>
<reference evidence="3" key="1">
    <citation type="submission" date="2020-07" db="EMBL/GenBank/DDBJ databases">
        <title>Huge and variable diversity of episymbiotic CPR bacteria and DPANN archaea in groundwater ecosystems.</title>
        <authorList>
            <person name="He C.Y."/>
            <person name="Keren R."/>
            <person name="Whittaker M."/>
            <person name="Farag I.F."/>
            <person name="Doudna J."/>
            <person name="Cate J.H.D."/>
            <person name="Banfield J.F."/>
        </authorList>
    </citation>
    <scope>NUCLEOTIDE SEQUENCE</scope>
    <source>
        <strain evidence="3">NC_groundwater_580_Pr5_B-0.1um_64_19</strain>
    </source>
</reference>
<dbReference type="Gene3D" id="1.50.10.10">
    <property type="match status" value="1"/>
</dbReference>
<gene>
    <name evidence="3" type="ORF">HYX28_06955</name>
</gene>
<dbReference type="SUPFAM" id="SSF48208">
    <property type="entry name" value="Six-hairpin glycosidases"/>
    <property type="match status" value="1"/>
</dbReference>
<dbReference type="Pfam" id="PF14742">
    <property type="entry name" value="GDE_N_bis"/>
    <property type="match status" value="1"/>
</dbReference>
<evidence type="ECO:0000259" key="1">
    <source>
        <dbReference type="Pfam" id="PF14742"/>
    </source>
</evidence>
<sequence>MSTVPKTPGERDHGLEPVESHFVEPRVAFQLLEPRKVNNLTLIDGKTFLSTVVSGEIVPPGAPDVGFFHDDARFLSQLELRVGGQRTVVLSASTEKTFASQIELTTGNIALRESYEVPENTIHIRREQLLADEVFFDQISFDNFNLVDVTFEVAMTFDADFVDVFQARGCARERHGQYFRPLVRGNTLTFYYRGLDNVMRQTAIEMSPQPARIEDRTAHWKVQLGPRKRVEIRLAVTPLVEGLKSRAPKKPDFPGSLRMRRAAYAQWERESTRFESSNGVFDQALQTGISDFHALQIPDGDEHIIAAGIPWFATMFGRDAIIAAYQSLSLNPALAQGTLRVLARHQGKEVNDWRDEEPGKILHEYRGGEMTRSGEMPFGPYYGSIDSTPLFLILLGETFNWTGDEQLISDLLPAAYKALDWIANYGDLDGDGFVEYLRRSPKGLANQGWKDSWDANMHRDGVVAQPPIALSEVQGYVYDAKYRMASLLRSFGDAQRADQLKRDAADLAKRFEKAYWMPQRGFYAMALDRDKRPLEVIASNAGHLLFTRIIGKERARTVANRMMQDDMFSGWGWRTMSRDERVFNPLSYHRGSVWPHDNSLIAHGMALNELREPALHCLTTLFQAAMNFRDYRLPELFCGVQRRESDGPVHYPVSCSPQAWASGALFLMVNSVLGIRPSVPRRELNIVNPKLPDWLDYLHIRNLRVGNSRVGLDFTRRGERTFCNVVDIEGDKLLVNVAFRK</sequence>
<protein>
    <submittedName>
        <fullName evidence="3">Amylo-alpha-1,6-glucosidase</fullName>
    </submittedName>
</protein>
<feature type="domain" description="Putative glycogen debranching enzyme N-terminal" evidence="1">
    <location>
        <begin position="42"/>
        <end position="234"/>
    </location>
</feature>
<dbReference type="EMBL" id="JACPNR010000009">
    <property type="protein sequence ID" value="MBI2678504.1"/>
    <property type="molecule type" value="Genomic_DNA"/>
</dbReference>
<dbReference type="Pfam" id="PF22422">
    <property type="entry name" value="MGH1-like_GH"/>
    <property type="match status" value="1"/>
</dbReference>
<dbReference type="Proteomes" id="UP000779809">
    <property type="component" value="Unassembled WGS sequence"/>
</dbReference>
<comment type="caution">
    <text evidence="3">The sequence shown here is derived from an EMBL/GenBank/DDBJ whole genome shotgun (WGS) entry which is preliminary data.</text>
</comment>
<dbReference type="AlphaFoldDB" id="A0A932AA94"/>
<dbReference type="GO" id="GO:0005975">
    <property type="term" value="P:carbohydrate metabolic process"/>
    <property type="evidence" value="ECO:0007669"/>
    <property type="project" value="InterPro"/>
</dbReference>
<dbReference type="InterPro" id="IPR032856">
    <property type="entry name" value="GDE_N_bis"/>
</dbReference>
<evidence type="ECO:0000313" key="4">
    <source>
        <dbReference type="Proteomes" id="UP000779809"/>
    </source>
</evidence>